<sequence length="32" mass="3707">MGQTKIFMLLDLPSEDREEFISKSHEVNGQVK</sequence>
<dbReference type="EMBL" id="JABSWW010000001">
    <property type="protein sequence ID" value="NRT90214.1"/>
    <property type="molecule type" value="Genomic_DNA"/>
</dbReference>
<organism evidence="1 2">
    <name type="scientific">Clostridium beijerinckii</name>
    <name type="common">Clostridium MP</name>
    <dbReference type="NCBI Taxonomy" id="1520"/>
    <lineage>
        <taxon>Bacteria</taxon>
        <taxon>Bacillati</taxon>
        <taxon>Bacillota</taxon>
        <taxon>Clostridia</taxon>
        <taxon>Eubacteriales</taxon>
        <taxon>Clostridiaceae</taxon>
        <taxon>Clostridium</taxon>
    </lineage>
</organism>
<gene>
    <name evidence="1" type="ORF">B0H41_003893</name>
</gene>
<comment type="caution">
    <text evidence="1">The sequence shown here is derived from an EMBL/GenBank/DDBJ whole genome shotgun (WGS) entry which is preliminary data.</text>
</comment>
<protein>
    <submittedName>
        <fullName evidence="1">Uncharacterized protein</fullName>
    </submittedName>
</protein>
<name>A0AAX0B4R9_CLOBE</name>
<evidence type="ECO:0000313" key="1">
    <source>
        <dbReference type="EMBL" id="NRT90214.1"/>
    </source>
</evidence>
<proteinExistence type="predicted"/>
<reference evidence="1" key="2">
    <citation type="journal article" date="2022" name="Nat. Biotechnol.">
        <title>Carbon-negative production of acetone and isopropanol by gas fermentation at industrial pilot scale.</title>
        <authorList>
            <person name="Liew F.E."/>
            <person name="Nogle R."/>
            <person name="Abdalla T."/>
            <person name="Rasor B.J."/>
            <person name="Canter C."/>
            <person name="Jensen R.O."/>
            <person name="Wang L."/>
            <person name="Strutz J."/>
            <person name="Chirania P."/>
            <person name="De Tissera S."/>
            <person name="Mueller A.P."/>
            <person name="Ruan Z."/>
            <person name="Gao A."/>
            <person name="Tran L."/>
            <person name="Engle N.L."/>
            <person name="Bromley J.C."/>
            <person name="Daniell J."/>
            <person name="Conrado R."/>
            <person name="Tschaplinski T.J."/>
            <person name="Giannone R.J."/>
            <person name="Hettich R.L."/>
            <person name="Karim A.S."/>
            <person name="Simpson S.D."/>
            <person name="Brown S.D."/>
            <person name="Leang C."/>
            <person name="Jewett M.C."/>
            <person name="Kopke M."/>
        </authorList>
    </citation>
    <scope>NUCLEOTIDE SEQUENCE</scope>
    <source>
        <strain evidence="1">DJ080</strain>
    </source>
</reference>
<dbReference type="AlphaFoldDB" id="A0AAX0B4R9"/>
<evidence type="ECO:0000313" key="2">
    <source>
        <dbReference type="Proteomes" id="UP001193748"/>
    </source>
</evidence>
<dbReference type="Proteomes" id="UP001193748">
    <property type="component" value="Unassembled WGS sequence"/>
</dbReference>
<reference evidence="1" key="1">
    <citation type="submission" date="2020-05" db="EMBL/GenBank/DDBJ databases">
        <authorList>
            <person name="Brown S."/>
            <person name="Huntemann M."/>
            <person name="Clum A."/>
            <person name="Spunde A."/>
            <person name="Palaniappan K."/>
            <person name="Ritter S."/>
            <person name="Mikhailova N."/>
            <person name="Chen I.-M."/>
            <person name="Stamatis D."/>
            <person name="Reddy T."/>
            <person name="O'Malley R."/>
            <person name="Daum C."/>
            <person name="Shapiro N."/>
            <person name="Ivanova N."/>
            <person name="Kyrpides N."/>
            <person name="Woyke T."/>
        </authorList>
    </citation>
    <scope>NUCLEOTIDE SEQUENCE</scope>
    <source>
        <strain evidence="1">DJ080</strain>
    </source>
</reference>
<accession>A0AAX0B4R9</accession>